<evidence type="ECO:0000256" key="3">
    <source>
        <dbReference type="ARBA" id="ARBA00022448"/>
    </source>
</evidence>
<evidence type="ECO:0000256" key="7">
    <source>
        <dbReference type="ARBA" id="ARBA00023136"/>
    </source>
</evidence>
<accession>A0A0H3YKG7</accession>
<dbReference type="PIRSF" id="PIRSF002808">
    <property type="entry name" value="Hexose_phosphate_transp"/>
    <property type="match status" value="1"/>
</dbReference>
<keyword evidence="6 10" id="KW-1133">Transmembrane helix</keyword>
<dbReference type="PANTHER" id="PTHR43184:SF12">
    <property type="entry name" value="SUGAR PHOSPHATE EXCHANGER 3"/>
    <property type="match status" value="1"/>
</dbReference>
<dbReference type="GO" id="GO:0022857">
    <property type="term" value="F:transmembrane transporter activity"/>
    <property type="evidence" value="ECO:0007669"/>
    <property type="project" value="InterPro"/>
</dbReference>
<dbReference type="InterPro" id="IPR036259">
    <property type="entry name" value="MFS_trans_sf"/>
</dbReference>
<feature type="transmembrane region" description="Helical" evidence="10">
    <location>
        <begin position="127"/>
        <end position="143"/>
    </location>
</feature>
<sequence length="478" mass="53052">MKFRLFHFYKSVVFIVTFFAYGLLHANRKSFSNVKPTFTEEWTGTNNNTIVYPLKNWKRNNLFLGNDSAQVFLGVLDTVFMGFYAIGLYASGYIGDRYDPTLVLSAGMFLSSISIFIFGVLTEWIHFYNYYFYVVFYALNGLFQSTGWPATVTIMSNWFGHSRGFWLGLWSGCACVGNIIGDLLTASVLDFGYEYGFLVPCAALFTGSIVVVCSLIAKPENFGSKLYRYSRIQTVDIVSENNSVIVENFENKNEQYISFWKIILIPGVIPYSLAYACLKLVNYAFFFWLADYLSMNFNWTNAAADTISIWYDVGGIIGGIVIGIISDFMWSRSPVTVLSLILTIPALVVYRNAPGDVLTNSIYLTITGIVIGGPATLISSAISADLGSEPLLSGNAAALSTVTGIIDGTGSVGAAIGQVCVPLIQNRFQWQAVFIFFMIMISITIVCILPVLVKDIIKRVNLHRKKNAENPLSFPEIG</sequence>
<feature type="transmembrane region" description="Helical" evidence="10">
    <location>
        <begin position="333"/>
        <end position="350"/>
    </location>
</feature>
<evidence type="ECO:0000256" key="1">
    <source>
        <dbReference type="ARBA" id="ARBA00004141"/>
    </source>
</evidence>
<dbReference type="AlphaFoldDB" id="A0A0H3YKG7"/>
<feature type="transmembrane region" description="Helical" evidence="10">
    <location>
        <begin position="102"/>
        <end position="121"/>
    </location>
</feature>
<dbReference type="InterPro" id="IPR000849">
    <property type="entry name" value="Sugar_P_transporter"/>
</dbReference>
<dbReference type="GO" id="GO:0005789">
    <property type="term" value="C:endoplasmic reticulum membrane"/>
    <property type="evidence" value="ECO:0007669"/>
    <property type="project" value="TreeGrafter"/>
</dbReference>
<comment type="subcellular location">
    <subcellularLocation>
        <location evidence="1">Membrane</location>
        <topology evidence="1">Multi-pass membrane protein</topology>
    </subcellularLocation>
</comment>
<evidence type="ECO:0000256" key="9">
    <source>
        <dbReference type="ARBA" id="ARBA00042039"/>
    </source>
</evidence>
<dbReference type="OrthoDB" id="3639251at2759"/>
<evidence type="ECO:0000259" key="11">
    <source>
        <dbReference type="PROSITE" id="PS50850"/>
    </source>
</evidence>
<feature type="domain" description="Major facilitator superfamily (MFS) profile" evidence="11">
    <location>
        <begin position="13"/>
        <end position="456"/>
    </location>
</feature>
<evidence type="ECO:0000256" key="6">
    <source>
        <dbReference type="ARBA" id="ARBA00022989"/>
    </source>
</evidence>
<evidence type="ECO:0000256" key="5">
    <source>
        <dbReference type="ARBA" id="ARBA00022692"/>
    </source>
</evidence>
<keyword evidence="5 10" id="KW-0812">Transmembrane</keyword>
<dbReference type="InterPro" id="IPR011701">
    <property type="entry name" value="MFS"/>
</dbReference>
<dbReference type="SUPFAM" id="SSF103473">
    <property type="entry name" value="MFS general substrate transporter"/>
    <property type="match status" value="1"/>
</dbReference>
<feature type="transmembrane region" description="Helical" evidence="10">
    <location>
        <begin position="164"/>
        <end position="189"/>
    </location>
</feature>
<proteinExistence type="evidence at transcript level"/>
<dbReference type="EMBL" id="KT163708">
    <property type="protein sequence ID" value="AKN21658.1"/>
    <property type="molecule type" value="mRNA"/>
</dbReference>
<evidence type="ECO:0000256" key="2">
    <source>
        <dbReference type="ARBA" id="ARBA00009598"/>
    </source>
</evidence>
<keyword evidence="7 10" id="KW-0472">Membrane</keyword>
<organism evidence="12">
    <name type="scientific">Schmidtea mediterranea</name>
    <name type="common">Freshwater planarian flatworm</name>
    <dbReference type="NCBI Taxonomy" id="79327"/>
    <lineage>
        <taxon>Eukaryota</taxon>
        <taxon>Metazoa</taxon>
        <taxon>Spiralia</taxon>
        <taxon>Lophotrochozoa</taxon>
        <taxon>Platyhelminthes</taxon>
        <taxon>Rhabditophora</taxon>
        <taxon>Seriata</taxon>
        <taxon>Tricladida</taxon>
        <taxon>Continenticola</taxon>
        <taxon>Geoplanoidea</taxon>
        <taxon>Dugesiidae</taxon>
        <taxon>Schmidtea</taxon>
    </lineage>
</organism>
<feature type="transmembrane region" description="Helical" evidence="10">
    <location>
        <begin position="309"/>
        <end position="326"/>
    </location>
</feature>
<feature type="transmembrane region" description="Helical" evidence="10">
    <location>
        <begin position="69"/>
        <end position="90"/>
    </location>
</feature>
<evidence type="ECO:0000256" key="8">
    <source>
        <dbReference type="ARBA" id="ARBA00041091"/>
    </source>
</evidence>
<dbReference type="InterPro" id="IPR020846">
    <property type="entry name" value="MFS_dom"/>
</dbReference>
<evidence type="ECO:0000256" key="10">
    <source>
        <dbReference type="SAM" id="Phobius"/>
    </source>
</evidence>
<feature type="transmembrane region" description="Helical" evidence="10">
    <location>
        <begin position="262"/>
        <end position="289"/>
    </location>
</feature>
<dbReference type="PROSITE" id="PS50850">
    <property type="entry name" value="MFS"/>
    <property type="match status" value="1"/>
</dbReference>
<keyword evidence="4" id="KW-0762">Sugar transport</keyword>
<evidence type="ECO:0000256" key="4">
    <source>
        <dbReference type="ARBA" id="ARBA00022597"/>
    </source>
</evidence>
<comment type="similarity">
    <text evidence="2">Belongs to the major facilitator superfamily. Organophosphate:Pi antiporter (OPA) (TC 2.A.1.4) family.</text>
</comment>
<feature type="transmembrane region" description="Helical" evidence="10">
    <location>
        <begin position="362"/>
        <end position="384"/>
    </location>
</feature>
<feature type="transmembrane region" description="Helical" evidence="10">
    <location>
        <begin position="195"/>
        <end position="217"/>
    </location>
</feature>
<name>A0A0H3YKG7_SCHMD</name>
<dbReference type="Pfam" id="PF07690">
    <property type="entry name" value="MFS_1"/>
    <property type="match status" value="1"/>
</dbReference>
<evidence type="ECO:0000313" key="12">
    <source>
        <dbReference type="EMBL" id="AKN21658.1"/>
    </source>
</evidence>
<feature type="transmembrane region" description="Helical" evidence="10">
    <location>
        <begin position="7"/>
        <end position="24"/>
    </location>
</feature>
<dbReference type="Gene3D" id="1.20.1250.20">
    <property type="entry name" value="MFS general substrate transporter like domains"/>
    <property type="match status" value="2"/>
</dbReference>
<dbReference type="PANTHER" id="PTHR43184">
    <property type="entry name" value="MAJOR FACILITATOR SUPERFAMILY TRANSPORTER 16, ISOFORM B"/>
    <property type="match status" value="1"/>
</dbReference>
<gene>
    <name evidence="12" type="primary">slc37a-2</name>
</gene>
<protein>
    <recommendedName>
        <fullName evidence="8">Sugar phosphate exchanger 3</fullName>
    </recommendedName>
    <alternativeName>
        <fullName evidence="9">Solute carrier family 37 member 3</fullName>
    </alternativeName>
</protein>
<feature type="transmembrane region" description="Helical" evidence="10">
    <location>
        <begin position="430"/>
        <end position="453"/>
    </location>
</feature>
<reference evidence="12" key="1">
    <citation type="journal article" date="2015" name="Elife">
        <title>Stem cells and fluid flow drive cyst formation in an invertebrate excretory organ.</title>
        <authorList>
            <person name="Thi-Kim Vu H."/>
            <person name="Rink J.C."/>
            <person name="McKinney S.A."/>
            <person name="McClain M."/>
            <person name="Lakshmanaperumal N."/>
            <person name="Alexander R."/>
            <person name="Sanchez Alvarado A."/>
        </authorList>
    </citation>
    <scope>NUCLEOTIDE SEQUENCE</scope>
</reference>
<keyword evidence="3" id="KW-0813">Transport</keyword>
<dbReference type="CDD" id="cd17342">
    <property type="entry name" value="MFS_SLC37A3"/>
    <property type="match status" value="1"/>
</dbReference>